<dbReference type="Gene3D" id="3.30.420.380">
    <property type="match status" value="1"/>
</dbReference>
<dbReference type="Proteomes" id="UP000887104">
    <property type="component" value="Unassembled WGS sequence"/>
</dbReference>
<dbReference type="InterPro" id="IPR043129">
    <property type="entry name" value="ATPase_NBD"/>
</dbReference>
<evidence type="ECO:0000313" key="2">
    <source>
        <dbReference type="Proteomes" id="UP000887104"/>
    </source>
</evidence>
<sequence length="293" mass="32461">MEKSLLGKIQFWRKPALTKSLGLYICADKISVFQASAAQVEAKTMTYSFKHHGWSDAFSQVVKDFGPANVQIVLAANFYQLLLVDKPNVPEEELSAALLWSVKDIVTQSVTDIHLDYFESSKQTANKVNVVVTEKSLLSQLLVAAVNSGLEVVGVSIEEMAVSNLFDDNQARVVLSHREGQELLLTVVRSGEVFMQRRVRGFLEIDKVSADDLSYGTADNLSLELQRSMDYFESQFREAPVSSIELVMDGERVKLANLISANFDQNVTPYDSSSVEAVFAQLALAEIARGQVQ</sequence>
<keyword evidence="2" id="KW-1185">Reference proteome</keyword>
<accession>A0ABQ4P0M6</accession>
<evidence type="ECO:0000313" key="1">
    <source>
        <dbReference type="EMBL" id="GIU41057.1"/>
    </source>
</evidence>
<proteinExistence type="predicted"/>
<protein>
    <submittedName>
        <fullName evidence="1">MSHA biogenesis protein MshI1</fullName>
    </submittedName>
</protein>
<comment type="caution">
    <text evidence="1">The sequence shown here is derived from an EMBL/GenBank/DDBJ whole genome shotgun (WGS) entry which is preliminary data.</text>
</comment>
<reference evidence="1" key="1">
    <citation type="submission" date="2021-05" db="EMBL/GenBank/DDBJ databases">
        <title>Molecular characterization for Shewanella algae harboring chromosomal blaOXA-55-like strains isolated from clinical and environment sample.</title>
        <authorList>
            <person name="Ohama Y."/>
            <person name="Aoki K."/>
            <person name="Harada S."/>
            <person name="Moriya K."/>
            <person name="Ishii Y."/>
            <person name="Tateda K."/>
        </authorList>
    </citation>
    <scope>NUCLEOTIDE SEQUENCE</scope>
    <source>
        <strain evidence="1">JCM 11563</strain>
    </source>
</reference>
<dbReference type="SUPFAM" id="SSF53067">
    <property type="entry name" value="Actin-like ATPase domain"/>
    <property type="match status" value="1"/>
</dbReference>
<gene>
    <name evidence="1" type="primary">mshI1</name>
    <name evidence="1" type="ORF">TUM4438_03860</name>
</gene>
<dbReference type="RefSeq" id="WP_220778857.1">
    <property type="nucleotide sequence ID" value="NZ_BPEY01000004.1"/>
</dbReference>
<organism evidence="1 2">
    <name type="scientific">Shewanella sairae</name>
    <dbReference type="NCBI Taxonomy" id="190310"/>
    <lineage>
        <taxon>Bacteria</taxon>
        <taxon>Pseudomonadati</taxon>
        <taxon>Pseudomonadota</taxon>
        <taxon>Gammaproteobacteria</taxon>
        <taxon>Alteromonadales</taxon>
        <taxon>Shewanellaceae</taxon>
        <taxon>Shewanella</taxon>
    </lineage>
</organism>
<name>A0ABQ4P0M6_9GAMM</name>
<dbReference type="EMBL" id="BPEY01000004">
    <property type="protein sequence ID" value="GIU41057.1"/>
    <property type="molecule type" value="Genomic_DNA"/>
</dbReference>